<dbReference type="Proteomes" id="UP000613160">
    <property type="component" value="Unassembled WGS sequence"/>
</dbReference>
<sequence>MSDGMAIFYIRFRDMMNDQPDVDRAEFYTMDDAVEEALRQAAKLIKLRRQQGMDYVYDGVFEICDPSGAVLRRLSVAEGLPRIAQGNPMRTFTTGKMDRQDGGGGVYCNYRTNGPVSPPKKEPR</sequence>
<dbReference type="InterPro" id="IPR054189">
    <property type="entry name" value="DUF6894"/>
</dbReference>
<evidence type="ECO:0000256" key="1">
    <source>
        <dbReference type="SAM" id="MobiDB-lite"/>
    </source>
</evidence>
<protein>
    <recommendedName>
        <fullName evidence="2">DUF6894 domain-containing protein</fullName>
    </recommendedName>
</protein>
<dbReference type="EMBL" id="BMJJ01000003">
    <property type="protein sequence ID" value="GGD16011.1"/>
    <property type="molecule type" value="Genomic_DNA"/>
</dbReference>
<organism evidence="3 4">
    <name type="scientific">Aureimonas glaciei</name>
    <dbReference type="NCBI Taxonomy" id="1776957"/>
    <lineage>
        <taxon>Bacteria</taxon>
        <taxon>Pseudomonadati</taxon>
        <taxon>Pseudomonadota</taxon>
        <taxon>Alphaproteobacteria</taxon>
        <taxon>Hyphomicrobiales</taxon>
        <taxon>Aurantimonadaceae</taxon>
        <taxon>Aureimonas</taxon>
    </lineage>
</organism>
<dbReference type="Pfam" id="PF21834">
    <property type="entry name" value="DUF6894"/>
    <property type="match status" value="1"/>
</dbReference>
<keyword evidence="4" id="KW-1185">Reference proteome</keyword>
<gene>
    <name evidence="3" type="ORF">GCM10011335_18490</name>
</gene>
<name>A0A917D9K9_9HYPH</name>
<reference evidence="3" key="1">
    <citation type="journal article" date="2014" name="Int. J. Syst. Evol. Microbiol.">
        <title>Complete genome sequence of Corynebacterium casei LMG S-19264T (=DSM 44701T), isolated from a smear-ripened cheese.</title>
        <authorList>
            <consortium name="US DOE Joint Genome Institute (JGI-PGF)"/>
            <person name="Walter F."/>
            <person name="Albersmeier A."/>
            <person name="Kalinowski J."/>
            <person name="Ruckert C."/>
        </authorList>
    </citation>
    <scope>NUCLEOTIDE SEQUENCE</scope>
    <source>
        <strain evidence="3">CGMCC 1.15493</strain>
    </source>
</reference>
<accession>A0A917D9K9</accession>
<dbReference type="AlphaFoldDB" id="A0A917D9K9"/>
<feature type="region of interest" description="Disordered" evidence="1">
    <location>
        <begin position="87"/>
        <end position="124"/>
    </location>
</feature>
<evidence type="ECO:0000313" key="4">
    <source>
        <dbReference type="Proteomes" id="UP000613160"/>
    </source>
</evidence>
<comment type="caution">
    <text evidence="3">The sequence shown here is derived from an EMBL/GenBank/DDBJ whole genome shotgun (WGS) entry which is preliminary data.</text>
</comment>
<feature type="domain" description="DUF6894" evidence="2">
    <location>
        <begin position="8"/>
        <end position="76"/>
    </location>
</feature>
<evidence type="ECO:0000259" key="2">
    <source>
        <dbReference type="Pfam" id="PF21834"/>
    </source>
</evidence>
<reference evidence="3" key="2">
    <citation type="submission" date="2020-09" db="EMBL/GenBank/DDBJ databases">
        <authorList>
            <person name="Sun Q."/>
            <person name="Zhou Y."/>
        </authorList>
    </citation>
    <scope>NUCLEOTIDE SEQUENCE</scope>
    <source>
        <strain evidence="3">CGMCC 1.15493</strain>
    </source>
</reference>
<proteinExistence type="predicted"/>
<evidence type="ECO:0000313" key="3">
    <source>
        <dbReference type="EMBL" id="GGD16011.1"/>
    </source>
</evidence>